<evidence type="ECO:0000256" key="1">
    <source>
        <dbReference type="SAM" id="Phobius"/>
    </source>
</evidence>
<proteinExistence type="predicted"/>
<accession>A0AB34CEJ0</accession>
<feature type="transmembrane region" description="Helical" evidence="1">
    <location>
        <begin position="255"/>
        <end position="275"/>
    </location>
</feature>
<sequence>MFFKFNLKIIKDLSLLFIIMGFMNVWGYFKWIGRVDVFPLIINNVTGVIAILITSLFFFGVFSIVLLVPSVLCSLSGMQNSKGNRFNRKYNEGCCAITALTAVVTAFTLLLFEVMSYSWWLLITTTAAASLIHVIFNYFLNGKRQENRRKALSRLEVIKIKFIEESIIKKMKFTMLYIRLSAVFVNACYILYSLLVAIISTLPLAYLLQGGVYFSESGSLTEYFIFLVLYLLLFMPVLLSLVMYKKKVHHGIKPVMALSPAIVIAIFAIFSVQLIQINQRSIEIVGMASWHERAFAFKSEIFPAHYFPQDIWGASKVSGSDRIIEGVELFSNGETHLICPKNIKMLRELALKKNAFAWQVDEKAKKKLTDMSQYCLLAKSEQVRTGAVFSSLFETQKH</sequence>
<name>A0AB34CEJ0_9GAMM</name>
<feature type="transmembrane region" description="Helical" evidence="1">
    <location>
        <begin position="12"/>
        <end position="29"/>
    </location>
</feature>
<feature type="transmembrane region" description="Helical" evidence="1">
    <location>
        <begin position="93"/>
        <end position="112"/>
    </location>
</feature>
<reference evidence="2 3" key="1">
    <citation type="submission" date="2019-09" db="EMBL/GenBank/DDBJ databases">
        <title>Genomic diversity of phyloplane-associated Pantoea species in Pakistan cotton crop.</title>
        <authorList>
            <person name="Tufail M.R."/>
            <person name="Cook D.R."/>
        </authorList>
    </citation>
    <scope>NUCLEOTIDE SEQUENCE [LARGE SCALE GENOMIC DNA]</scope>
    <source>
        <strain evidence="2 3">B_8</strain>
    </source>
</reference>
<keyword evidence="1" id="KW-0812">Transmembrane</keyword>
<protein>
    <submittedName>
        <fullName evidence="2">Uncharacterized protein</fullName>
    </submittedName>
</protein>
<organism evidence="2 3">
    <name type="scientific">Candidatus Pantoea gossypiicola</name>
    <dbReference type="NCBI Taxonomy" id="2608008"/>
    <lineage>
        <taxon>Bacteria</taxon>
        <taxon>Pseudomonadati</taxon>
        <taxon>Pseudomonadota</taxon>
        <taxon>Gammaproteobacteria</taxon>
        <taxon>Enterobacterales</taxon>
        <taxon>Erwiniaceae</taxon>
        <taxon>Pantoea</taxon>
    </lineage>
</organism>
<evidence type="ECO:0000313" key="2">
    <source>
        <dbReference type="EMBL" id="KAA6119919.1"/>
    </source>
</evidence>
<feature type="transmembrane region" description="Helical" evidence="1">
    <location>
        <begin position="223"/>
        <end position="243"/>
    </location>
</feature>
<feature type="transmembrane region" description="Helical" evidence="1">
    <location>
        <begin position="49"/>
        <end position="72"/>
    </location>
</feature>
<dbReference type="RefSeq" id="WP_150038483.1">
    <property type="nucleotide sequence ID" value="NZ_VWVM01000022.1"/>
</dbReference>
<keyword evidence="1" id="KW-0472">Membrane</keyword>
<comment type="caution">
    <text evidence="2">The sequence shown here is derived from an EMBL/GenBank/DDBJ whole genome shotgun (WGS) entry which is preliminary data.</text>
</comment>
<feature type="transmembrane region" description="Helical" evidence="1">
    <location>
        <begin position="118"/>
        <end position="140"/>
    </location>
</feature>
<keyword evidence="3" id="KW-1185">Reference proteome</keyword>
<evidence type="ECO:0000313" key="3">
    <source>
        <dbReference type="Proteomes" id="UP000324255"/>
    </source>
</evidence>
<keyword evidence="1" id="KW-1133">Transmembrane helix</keyword>
<dbReference type="EMBL" id="VWVM01000022">
    <property type="protein sequence ID" value="KAA6119919.1"/>
    <property type="molecule type" value="Genomic_DNA"/>
</dbReference>
<dbReference type="AlphaFoldDB" id="A0AB34CEJ0"/>
<dbReference type="Proteomes" id="UP000324255">
    <property type="component" value="Unassembled WGS sequence"/>
</dbReference>
<feature type="transmembrane region" description="Helical" evidence="1">
    <location>
        <begin position="176"/>
        <end position="203"/>
    </location>
</feature>
<gene>
    <name evidence="2" type="ORF">F3I20_20720</name>
</gene>